<feature type="transmembrane region" description="Helical" evidence="4">
    <location>
        <begin position="284"/>
        <end position="306"/>
    </location>
</feature>
<dbReference type="PANTHER" id="PTHR45138:SF9">
    <property type="entry name" value="DIGUANYLATE CYCLASE DGCM-RELATED"/>
    <property type="match status" value="1"/>
</dbReference>
<evidence type="ECO:0000256" key="1">
    <source>
        <dbReference type="ARBA" id="ARBA00004665"/>
    </source>
</evidence>
<dbReference type="RefSeq" id="WP_322543904.1">
    <property type="nucleotide sequence ID" value="NZ_JAOBTT010000002.1"/>
</dbReference>
<accession>A0ABU5LJA8</accession>
<organism evidence="6 7">
    <name type="scientific">Pantoea eucrina</name>
    <dbReference type="NCBI Taxonomy" id="472693"/>
    <lineage>
        <taxon>Bacteria</taxon>
        <taxon>Pseudomonadati</taxon>
        <taxon>Pseudomonadota</taxon>
        <taxon>Gammaproteobacteria</taxon>
        <taxon>Enterobacterales</taxon>
        <taxon>Erwiniaceae</taxon>
        <taxon>Pantoea</taxon>
    </lineage>
</organism>
<name>A0ABU5LJA8_9GAMM</name>
<evidence type="ECO:0000259" key="5">
    <source>
        <dbReference type="PROSITE" id="PS50887"/>
    </source>
</evidence>
<dbReference type="CDD" id="cd01949">
    <property type="entry name" value="GGDEF"/>
    <property type="match status" value="1"/>
</dbReference>
<dbReference type="EC" id="2.7.7.65" evidence="2"/>
<evidence type="ECO:0000313" key="6">
    <source>
        <dbReference type="EMBL" id="MDZ7280007.1"/>
    </source>
</evidence>
<dbReference type="NCBIfam" id="TIGR00254">
    <property type="entry name" value="GGDEF"/>
    <property type="match status" value="1"/>
</dbReference>
<gene>
    <name evidence="6" type="ORF">N4G40_17285</name>
</gene>
<dbReference type="InterPro" id="IPR029787">
    <property type="entry name" value="Nucleotide_cyclase"/>
</dbReference>
<keyword evidence="4" id="KW-0812">Transmembrane</keyword>
<dbReference type="Proteomes" id="UP001288620">
    <property type="component" value="Unassembled WGS sequence"/>
</dbReference>
<dbReference type="SMART" id="SM00267">
    <property type="entry name" value="GGDEF"/>
    <property type="match status" value="1"/>
</dbReference>
<proteinExistence type="predicted"/>
<dbReference type="EMBL" id="JAOBTT010000002">
    <property type="protein sequence ID" value="MDZ7280007.1"/>
    <property type="molecule type" value="Genomic_DNA"/>
</dbReference>
<protein>
    <recommendedName>
        <fullName evidence="2">diguanylate cyclase</fullName>
        <ecNumber evidence="2">2.7.7.65</ecNumber>
    </recommendedName>
</protein>
<dbReference type="PROSITE" id="PS51257">
    <property type="entry name" value="PROKAR_LIPOPROTEIN"/>
    <property type="match status" value="1"/>
</dbReference>
<keyword evidence="4" id="KW-1133">Transmembrane helix</keyword>
<dbReference type="SUPFAM" id="SSF103190">
    <property type="entry name" value="Sensory domain-like"/>
    <property type="match status" value="1"/>
</dbReference>
<dbReference type="Gene3D" id="3.30.70.270">
    <property type="match status" value="1"/>
</dbReference>
<dbReference type="PROSITE" id="PS50887">
    <property type="entry name" value="GGDEF"/>
    <property type="match status" value="1"/>
</dbReference>
<dbReference type="PANTHER" id="PTHR45138">
    <property type="entry name" value="REGULATORY COMPONENTS OF SENSORY TRANSDUCTION SYSTEM"/>
    <property type="match status" value="1"/>
</dbReference>
<dbReference type="Gene3D" id="3.30.450.20">
    <property type="entry name" value="PAS domain"/>
    <property type="match status" value="2"/>
</dbReference>
<comment type="caution">
    <text evidence="6">The sequence shown here is derived from an EMBL/GenBank/DDBJ whole genome shotgun (WGS) entry which is preliminary data.</text>
</comment>
<dbReference type="InterPro" id="IPR043128">
    <property type="entry name" value="Rev_trsase/Diguanyl_cyclase"/>
</dbReference>
<evidence type="ECO:0000256" key="3">
    <source>
        <dbReference type="ARBA" id="ARBA00034247"/>
    </source>
</evidence>
<keyword evidence="4" id="KW-0472">Membrane</keyword>
<comment type="catalytic activity">
    <reaction evidence="3">
        <text>2 GTP = 3',3'-c-di-GMP + 2 diphosphate</text>
        <dbReference type="Rhea" id="RHEA:24898"/>
        <dbReference type="ChEBI" id="CHEBI:33019"/>
        <dbReference type="ChEBI" id="CHEBI:37565"/>
        <dbReference type="ChEBI" id="CHEBI:58805"/>
        <dbReference type="EC" id="2.7.7.65"/>
    </reaction>
</comment>
<evidence type="ECO:0000256" key="2">
    <source>
        <dbReference type="ARBA" id="ARBA00012528"/>
    </source>
</evidence>
<evidence type="ECO:0000313" key="7">
    <source>
        <dbReference type="Proteomes" id="UP001288620"/>
    </source>
</evidence>
<feature type="transmembrane region" description="Helical" evidence="4">
    <location>
        <begin position="12"/>
        <end position="34"/>
    </location>
</feature>
<dbReference type="InterPro" id="IPR050469">
    <property type="entry name" value="Diguanylate_Cyclase"/>
</dbReference>
<dbReference type="SUPFAM" id="SSF55073">
    <property type="entry name" value="Nucleotide cyclase"/>
    <property type="match status" value="1"/>
</dbReference>
<comment type="pathway">
    <text evidence="1">Purine metabolism; 3',5'-cyclic di-GMP biosynthesis.</text>
</comment>
<dbReference type="CDD" id="cd18773">
    <property type="entry name" value="PDC1_HK_sensor"/>
    <property type="match status" value="1"/>
</dbReference>
<reference evidence="7" key="1">
    <citation type="submission" date="2023-07" db="EMBL/GenBank/DDBJ databases">
        <title>Structural and functional analysis of rice phyllospheric bacteria for their antimicrobial properties and defense elicitation against blast disease.</title>
        <authorList>
            <person name="Sahu K.P."/>
            <person name="Asharani P."/>
            <person name="Kumar M."/>
            <person name="Reddy B."/>
            <person name="Kumar A."/>
        </authorList>
    </citation>
    <scope>NUCLEOTIDE SEQUENCE [LARGE SCALE GENOMIC DNA]</scope>
    <source>
        <strain evidence="7">OsEp_Plm_30P10</strain>
    </source>
</reference>
<dbReference type="InterPro" id="IPR029151">
    <property type="entry name" value="Sensor-like_sf"/>
</dbReference>
<keyword evidence="7" id="KW-1185">Reference proteome</keyword>
<feature type="domain" description="GGDEF" evidence="5">
    <location>
        <begin position="387"/>
        <end position="516"/>
    </location>
</feature>
<evidence type="ECO:0000256" key="4">
    <source>
        <dbReference type="SAM" id="Phobius"/>
    </source>
</evidence>
<sequence length="528" mass="57855">MPLRKFRLRTLLITLSVGGIVFTSCVLLGALLLFQKSNIESSLLESNIAYARKLAETTDLYLATAQRELAWSATQIRRLDDANLLSEETERLRLQSGFFNSVVVVDHNAVITAISPDSLNMVGVKVYSEVSRRAISTQKPFISAPYTSVSGNYVVFISQPLLASDGHYLGYIGGTIYLKKQSMLSNILSQHFYGKSATVSIVSNDGLIIFSHDPARVGERMKLNAQLLKQVATTETGRFSEKSGGKVLLTGYASMHVTDWNIFIAGTSETVESILMRTVLNACWFLLGIIILTAAVMALLAGRVASPLEKLADRVRDGGSDAQAASLESINGWYYEADRLKEAVQQHRHAVAGRLAVLHDEAMTDPLTGLLNRRGFYTLIEKWDREQPLCVMAIDIDHFKKVNDWYGHDAGDAVLVQIASLLRDAGRSGDVISRFGGEEFILLLPFTALDAAARIAERMRKAVMATTFSYAGEITVSAGVASFEGHEEIDVVLRRADEALYEAKHAGRNKVIMATSAGFISYSAAQLS</sequence>
<dbReference type="Pfam" id="PF00990">
    <property type="entry name" value="GGDEF"/>
    <property type="match status" value="1"/>
</dbReference>
<dbReference type="InterPro" id="IPR000160">
    <property type="entry name" value="GGDEF_dom"/>
</dbReference>